<comment type="caution">
    <text evidence="1">The sequence shown here is derived from an EMBL/GenBank/DDBJ whole genome shotgun (WGS) entry which is preliminary data.</text>
</comment>
<sequence length="86" mass="9734">MGQFEKILLKILCGTKDKDIDFADLCKVLGHLDFKERISGSHHIFYKDGMDEIINIQPNGSKAKPYQVKQVRQIILKYKLGGGIDA</sequence>
<accession>A0A644TEZ5</accession>
<dbReference type="GO" id="GO:0003729">
    <property type="term" value="F:mRNA binding"/>
    <property type="evidence" value="ECO:0007669"/>
    <property type="project" value="InterPro"/>
</dbReference>
<dbReference type="InterPro" id="IPR012933">
    <property type="entry name" value="HicA_mRNA_interferase"/>
</dbReference>
<gene>
    <name evidence="1" type="ORF">SDC9_10690</name>
</gene>
<proteinExistence type="predicted"/>
<protein>
    <recommendedName>
        <fullName evidence="2">Toxin HicA</fullName>
    </recommendedName>
</protein>
<reference evidence="1" key="1">
    <citation type="submission" date="2019-08" db="EMBL/GenBank/DDBJ databases">
        <authorList>
            <person name="Kucharzyk K."/>
            <person name="Murdoch R.W."/>
            <person name="Higgins S."/>
            <person name="Loffler F."/>
        </authorList>
    </citation>
    <scope>NUCLEOTIDE SEQUENCE</scope>
</reference>
<dbReference type="EMBL" id="VSSQ01000027">
    <property type="protein sequence ID" value="MPL65027.1"/>
    <property type="molecule type" value="Genomic_DNA"/>
</dbReference>
<evidence type="ECO:0000313" key="1">
    <source>
        <dbReference type="EMBL" id="MPL65027.1"/>
    </source>
</evidence>
<dbReference type="Pfam" id="PF07927">
    <property type="entry name" value="HicA_toxin"/>
    <property type="match status" value="1"/>
</dbReference>
<dbReference type="AlphaFoldDB" id="A0A644TEZ5"/>
<dbReference type="SUPFAM" id="SSF54786">
    <property type="entry name" value="YcfA/nrd intein domain"/>
    <property type="match status" value="1"/>
</dbReference>
<organism evidence="1">
    <name type="scientific">bioreactor metagenome</name>
    <dbReference type="NCBI Taxonomy" id="1076179"/>
    <lineage>
        <taxon>unclassified sequences</taxon>
        <taxon>metagenomes</taxon>
        <taxon>ecological metagenomes</taxon>
    </lineage>
</organism>
<evidence type="ECO:0008006" key="2">
    <source>
        <dbReference type="Google" id="ProtNLM"/>
    </source>
</evidence>
<name>A0A644TEZ5_9ZZZZ</name>